<reference evidence="6 7" key="1">
    <citation type="journal article" date="2024" name="IMA Fungus">
        <title>IMA Genome - F19 : A genome assembly and annotation guide to empower mycologists, including annotated draft genome sequences of Ceratocystis pirilliformis, Diaporthe australafricana, Fusarium ophioides, Paecilomyces lecythidis, and Sporothrix stenoceras.</title>
        <authorList>
            <person name="Aylward J."/>
            <person name="Wilson A.M."/>
            <person name="Visagie C.M."/>
            <person name="Spraker J."/>
            <person name="Barnes I."/>
            <person name="Buitendag C."/>
            <person name="Ceriani C."/>
            <person name="Del Mar Angel L."/>
            <person name="du Plessis D."/>
            <person name="Fuchs T."/>
            <person name="Gasser K."/>
            <person name="Kramer D."/>
            <person name="Li W."/>
            <person name="Munsamy K."/>
            <person name="Piso A."/>
            <person name="Price J.L."/>
            <person name="Sonnekus B."/>
            <person name="Thomas C."/>
            <person name="van der Nest A."/>
            <person name="van Dijk A."/>
            <person name="van Heerden A."/>
            <person name="van Vuuren N."/>
            <person name="Yilmaz N."/>
            <person name="Duong T.A."/>
            <person name="van der Merwe N.A."/>
            <person name="Wingfield M.J."/>
            <person name="Wingfield B.D."/>
        </authorList>
    </citation>
    <scope>NUCLEOTIDE SEQUENCE [LARGE SCALE GENOMIC DNA]</scope>
    <source>
        <strain evidence="6 7">CMW 5346</strain>
    </source>
</reference>
<feature type="transmembrane region" description="Helical" evidence="2">
    <location>
        <begin position="430"/>
        <end position="449"/>
    </location>
</feature>
<dbReference type="EMBL" id="JAWCUI010000013">
    <property type="protein sequence ID" value="KAL1899133.1"/>
    <property type="molecule type" value="Genomic_DNA"/>
</dbReference>
<evidence type="ECO:0008006" key="8">
    <source>
        <dbReference type="Google" id="ProtNLM"/>
    </source>
</evidence>
<dbReference type="Proteomes" id="UP001583186">
    <property type="component" value="Unassembled WGS sequence"/>
</dbReference>
<name>A0ABR3ZEM9_9PEZI</name>
<dbReference type="PANTHER" id="PTHR31685:SF3">
    <property type="entry name" value="INTEGRAL MEMBRANE PROTEIN (AFU_ORTHOLOGUE AFUA_6G12730)"/>
    <property type="match status" value="1"/>
</dbReference>
<comment type="caution">
    <text evidence="6">The sequence shown here is derived from an EMBL/GenBank/DDBJ whole genome shotgun (WGS) entry which is preliminary data.</text>
</comment>
<keyword evidence="2" id="KW-0472">Membrane</keyword>
<proteinExistence type="predicted"/>
<feature type="compositionally biased region" description="Basic and acidic residues" evidence="1">
    <location>
        <begin position="252"/>
        <end position="270"/>
    </location>
</feature>
<keyword evidence="2" id="KW-0812">Transmembrane</keyword>
<feature type="compositionally biased region" description="Polar residues" evidence="1">
    <location>
        <begin position="224"/>
        <end position="246"/>
    </location>
</feature>
<feature type="region of interest" description="Disordered" evidence="1">
    <location>
        <begin position="203"/>
        <end position="273"/>
    </location>
</feature>
<accession>A0ABR3ZEM9</accession>
<keyword evidence="3" id="KW-0732">Signal</keyword>
<feature type="transmembrane region" description="Helical" evidence="2">
    <location>
        <begin position="152"/>
        <end position="171"/>
    </location>
</feature>
<dbReference type="Pfam" id="PF10348">
    <property type="entry name" value="DUF2427"/>
    <property type="match status" value="1"/>
</dbReference>
<keyword evidence="7" id="KW-1185">Reference proteome</keyword>
<feature type="compositionally biased region" description="Basic residues" evidence="1">
    <location>
        <begin position="212"/>
        <end position="222"/>
    </location>
</feature>
<dbReference type="InterPro" id="IPR018827">
    <property type="entry name" value="YTP1_C"/>
</dbReference>
<feature type="signal peptide" evidence="3">
    <location>
        <begin position="1"/>
        <end position="28"/>
    </location>
</feature>
<evidence type="ECO:0000256" key="2">
    <source>
        <dbReference type="SAM" id="Phobius"/>
    </source>
</evidence>
<feature type="domain" description="Protein YTP1-like C-terminal" evidence="5">
    <location>
        <begin position="327"/>
        <end position="615"/>
    </location>
</feature>
<evidence type="ECO:0000259" key="5">
    <source>
        <dbReference type="Pfam" id="PF10355"/>
    </source>
</evidence>
<feature type="transmembrane region" description="Helical" evidence="2">
    <location>
        <begin position="359"/>
        <end position="378"/>
    </location>
</feature>
<feature type="transmembrane region" description="Helical" evidence="2">
    <location>
        <begin position="121"/>
        <end position="140"/>
    </location>
</feature>
<dbReference type="InterPro" id="IPR018825">
    <property type="entry name" value="DUF2427"/>
</dbReference>
<evidence type="ECO:0000256" key="1">
    <source>
        <dbReference type="SAM" id="MobiDB-lite"/>
    </source>
</evidence>
<feature type="transmembrane region" description="Helical" evidence="2">
    <location>
        <begin position="399"/>
        <end position="418"/>
    </location>
</feature>
<keyword evidence="2" id="KW-1133">Transmembrane helix</keyword>
<feature type="domain" description="DUF2427" evidence="4">
    <location>
        <begin position="74"/>
        <end position="173"/>
    </location>
</feature>
<dbReference type="PANTHER" id="PTHR31685">
    <property type="entry name" value="INTEGRAL MEMBRANE PROTEIN (AFU_ORTHOLOGUE AFUA_6G12730)-RELATED"/>
    <property type="match status" value="1"/>
</dbReference>
<protein>
    <recommendedName>
        <fullName evidence="8">Integral membrane protein</fullName>
    </recommendedName>
</protein>
<gene>
    <name evidence="6" type="ORF">Sste5346_003055</name>
</gene>
<evidence type="ECO:0000259" key="4">
    <source>
        <dbReference type="Pfam" id="PF10348"/>
    </source>
</evidence>
<feature type="transmembrane region" description="Helical" evidence="2">
    <location>
        <begin position="87"/>
        <end position="109"/>
    </location>
</feature>
<dbReference type="Pfam" id="PF10355">
    <property type="entry name" value="Ytp1"/>
    <property type="match status" value="1"/>
</dbReference>
<evidence type="ECO:0000313" key="7">
    <source>
        <dbReference type="Proteomes" id="UP001583186"/>
    </source>
</evidence>
<feature type="transmembrane region" description="Helical" evidence="2">
    <location>
        <begin position="311"/>
        <end position="339"/>
    </location>
</feature>
<evidence type="ECO:0000256" key="3">
    <source>
        <dbReference type="SAM" id="SignalP"/>
    </source>
</evidence>
<feature type="transmembrane region" description="Helical" evidence="2">
    <location>
        <begin position="527"/>
        <end position="544"/>
    </location>
</feature>
<feature type="transmembrane region" description="Helical" evidence="2">
    <location>
        <begin position="556"/>
        <end position="576"/>
    </location>
</feature>
<feature type="chain" id="PRO_5045123564" description="Integral membrane protein" evidence="3">
    <location>
        <begin position="29"/>
        <end position="633"/>
    </location>
</feature>
<feature type="transmembrane region" description="Helical" evidence="2">
    <location>
        <begin position="591"/>
        <end position="614"/>
    </location>
</feature>
<evidence type="ECO:0000313" key="6">
    <source>
        <dbReference type="EMBL" id="KAL1899133.1"/>
    </source>
</evidence>
<organism evidence="6 7">
    <name type="scientific">Sporothrix stenoceras</name>
    <dbReference type="NCBI Taxonomy" id="5173"/>
    <lineage>
        <taxon>Eukaryota</taxon>
        <taxon>Fungi</taxon>
        <taxon>Dikarya</taxon>
        <taxon>Ascomycota</taxon>
        <taxon>Pezizomycotina</taxon>
        <taxon>Sordariomycetes</taxon>
        <taxon>Sordariomycetidae</taxon>
        <taxon>Ophiostomatales</taxon>
        <taxon>Ophiostomataceae</taxon>
        <taxon>Sporothrix</taxon>
    </lineage>
</organism>
<feature type="transmembrane region" description="Helical" evidence="2">
    <location>
        <begin position="488"/>
        <end position="507"/>
    </location>
</feature>
<sequence length="633" mass="69516">MRSTTRSLATKALFAAALVLVIAPAVLAHGDDEGMDMDMGDSMGGMDMAPEPEPPAHNATMNGTMNGTAEIIYKPTYFAHPEHVSLMYAHILLMTVAWVFALPVSVMLSLARSRYTLPSQFVFLAANGAGVVASTIYNASTPDLYPNNAHHKVGWIATWIVSAQVVIGLLARVAGAFKRGGNSSCNGIGSSERRAFLPVSTEALAEHSSQQQRRHHHNHGHQYRLSNDSGQGTEPNTESLRSNSVLTLGDGESSRQKESMDESDPGNRYDDFEDEDLEDAHLPASRLDRSGRFSALTTKVASKISSRAWNVLLFIYNFIDRTSMILGFITFALGIITYGRFFEGRGVFSGLAHWIKGGIFFWLGIFTLGRWAGCFGEWGWAWNVRPKSPSQKWRPSAEFVESFLIFFYGSTNIFLEHLSGAGKAYTATDLEHVSITVLFIGGGLCGMLIESTRIRDLLNTTVTEAAHEYPESNYHDEEREALRPPSTYEFSINPIPALVILLLGIMMSSHTQHSMISSMVHKQWGNLLTGASFARGFTYVLTYLRPPKSILPSRPPTELLASFGLIAGGVIFMASAGDTVNGMIHYKLDAMFMYTVTMGLVGLLMAWVIVVIALKGWAVRKEAGRPTGSYRLS</sequence>